<dbReference type="EMBL" id="AJAR01000021">
    <property type="protein sequence ID" value="EOH94599.1"/>
    <property type="molecule type" value="Genomic_DNA"/>
</dbReference>
<dbReference type="RefSeq" id="WP_010762516.1">
    <property type="nucleotide sequence ID" value="NZ_KB946316.1"/>
</dbReference>
<evidence type="ECO:0000313" key="4">
    <source>
        <dbReference type="Proteomes" id="UP000014197"/>
    </source>
</evidence>
<reference evidence="1 3" key="1">
    <citation type="submission" date="2013-02" db="EMBL/GenBank/DDBJ databases">
        <title>The Genome Sequence of Enterococcus haemoperoxidus BAA-382.</title>
        <authorList>
            <consortium name="The Broad Institute Genome Sequencing Platform"/>
            <consortium name="The Broad Institute Genome Sequencing Center for Infectious Disease"/>
            <person name="Earl A.M."/>
            <person name="Gilmore M.S."/>
            <person name="Lebreton F."/>
            <person name="Walker B."/>
            <person name="Young S.K."/>
            <person name="Zeng Q."/>
            <person name="Gargeya S."/>
            <person name="Fitzgerald M."/>
            <person name="Haas B."/>
            <person name="Abouelleil A."/>
            <person name="Alvarado L."/>
            <person name="Arachchi H.M."/>
            <person name="Berlin A.M."/>
            <person name="Chapman S.B."/>
            <person name="Dewar J."/>
            <person name="Goldberg J."/>
            <person name="Griggs A."/>
            <person name="Gujja S."/>
            <person name="Hansen M."/>
            <person name="Howarth C."/>
            <person name="Imamovic A."/>
            <person name="Larimer J."/>
            <person name="McCowan C."/>
            <person name="Murphy C."/>
            <person name="Neiman D."/>
            <person name="Pearson M."/>
            <person name="Priest M."/>
            <person name="Roberts A."/>
            <person name="Saif S."/>
            <person name="Shea T."/>
            <person name="Sisk P."/>
            <person name="Sykes S."/>
            <person name="Wortman J."/>
            <person name="Nusbaum C."/>
            <person name="Birren B."/>
        </authorList>
    </citation>
    <scope>NUCLEOTIDE SEQUENCE [LARGE SCALE GENOMIC DNA]</scope>
    <source>
        <strain evidence="1 3">ATCC BAA-382</strain>
    </source>
</reference>
<dbReference type="Proteomes" id="UP000014197">
    <property type="component" value="Unassembled WGS sequence"/>
</dbReference>
<comment type="caution">
    <text evidence="1">The sequence shown here is derived from an EMBL/GenBank/DDBJ whole genome shotgun (WGS) entry which is preliminary data.</text>
</comment>
<evidence type="ECO:0000313" key="2">
    <source>
        <dbReference type="EMBL" id="EOT63241.1"/>
    </source>
</evidence>
<dbReference type="AlphaFoldDB" id="R2T2X6"/>
<organism evidence="1 3">
    <name type="scientific">Enterococcus haemoperoxidus ATCC BAA-382</name>
    <dbReference type="NCBI Taxonomy" id="1158608"/>
    <lineage>
        <taxon>Bacteria</taxon>
        <taxon>Bacillati</taxon>
        <taxon>Bacillota</taxon>
        <taxon>Bacilli</taxon>
        <taxon>Lactobacillales</taxon>
        <taxon>Enterococcaceae</taxon>
        <taxon>Enterococcus</taxon>
    </lineage>
</organism>
<evidence type="ECO:0000313" key="3">
    <source>
        <dbReference type="Proteomes" id="UP000013858"/>
    </source>
</evidence>
<gene>
    <name evidence="2" type="ORF">I583_00041</name>
    <name evidence="1" type="ORF">UAW_02353</name>
</gene>
<name>R2T2X6_9ENTE</name>
<keyword evidence="4" id="KW-1185">Reference proteome</keyword>
<proteinExistence type="predicted"/>
<sequence length="72" mass="8149">MNRKKKLDTLLKCFNEDKKFITDGYYRIRTIIKQTIELAYIGLGLRGKSVVTPQIMISIADGQAITLTVIGM</sequence>
<protein>
    <submittedName>
        <fullName evidence="1">Uncharacterized protein</fullName>
    </submittedName>
</protein>
<evidence type="ECO:0000313" key="1">
    <source>
        <dbReference type="EMBL" id="EOH94599.1"/>
    </source>
</evidence>
<dbReference type="Proteomes" id="UP000013858">
    <property type="component" value="Unassembled WGS sequence"/>
</dbReference>
<dbReference type="EMBL" id="ASVY01000001">
    <property type="protein sequence ID" value="EOT63241.1"/>
    <property type="molecule type" value="Genomic_DNA"/>
</dbReference>
<dbReference type="PATRIC" id="fig|1158608.3.peg.2291"/>
<accession>R2T2X6</accession>
<reference evidence="2 4" key="2">
    <citation type="submission" date="2013-03" db="EMBL/GenBank/DDBJ databases">
        <title>The Genome Sequence of Enterococcus haemoperoxidus BAA-382 (PacBio/Illumina hybrid assembly).</title>
        <authorList>
            <consortium name="The Broad Institute Genomics Platform"/>
            <consortium name="The Broad Institute Genome Sequencing Center for Infectious Disease"/>
            <person name="Earl A."/>
            <person name="Russ C."/>
            <person name="Gilmore M."/>
            <person name="Surin D."/>
            <person name="Walker B."/>
            <person name="Young S."/>
            <person name="Zeng Q."/>
            <person name="Gargeya S."/>
            <person name="Fitzgerald M."/>
            <person name="Haas B."/>
            <person name="Abouelleil A."/>
            <person name="Allen A.W."/>
            <person name="Alvarado L."/>
            <person name="Arachchi H.M."/>
            <person name="Berlin A.M."/>
            <person name="Chapman S.B."/>
            <person name="Gainer-Dewar J."/>
            <person name="Goldberg J."/>
            <person name="Griggs A."/>
            <person name="Gujja S."/>
            <person name="Hansen M."/>
            <person name="Howarth C."/>
            <person name="Imamovic A."/>
            <person name="Ireland A."/>
            <person name="Larimer J."/>
            <person name="McCowan C."/>
            <person name="Murphy C."/>
            <person name="Pearson M."/>
            <person name="Poon T.W."/>
            <person name="Priest M."/>
            <person name="Roberts A."/>
            <person name="Saif S."/>
            <person name="Shea T."/>
            <person name="Sisk P."/>
            <person name="Sykes S."/>
            <person name="Wortman J."/>
            <person name="Nusbaum C."/>
            <person name="Birren B."/>
        </authorList>
    </citation>
    <scope>NUCLEOTIDE SEQUENCE [LARGE SCALE GENOMIC DNA]</scope>
    <source>
        <strain evidence="2 4">ATCC BAA-382</strain>
    </source>
</reference>